<dbReference type="CDD" id="cd00761">
    <property type="entry name" value="Glyco_tranf_GTA_type"/>
    <property type="match status" value="1"/>
</dbReference>
<dbReference type="InterPro" id="IPR050834">
    <property type="entry name" value="Glycosyltransf_2"/>
</dbReference>
<dbReference type="HOGENOM" id="CLU_025996_24_2_9"/>
<dbReference type="Gene3D" id="3.90.550.10">
    <property type="entry name" value="Spore Coat Polysaccharide Biosynthesis Protein SpsA, Chain A"/>
    <property type="match status" value="1"/>
</dbReference>
<proteinExistence type="predicted"/>
<sequence>MKFTVVMPTYNNRELLRNTLEALNYQEGYDENDYEVVVVDDGSSVDTYSYIKGINKNYKLKYYYLERNQDSCRARTRNHGWKNADGDIIAYIDSDIIVGRNYLKELDRCFSVASDILVLGNRFMLNESIEFDDIATGKIYEKYKFEKENFPMLESRYFMYESSSYNANASLCPWLLCYSCNLAVTKETLEEIGGFDENFKEWGIEDIEFGYSAYKKKIQIVINNKLEVYHQYHGMRNDLIISAAKIPGYEKNIDYFISKHPKALNMNKKSAYRFLEGDSKAYKLLEKLEVSNNVVEFRDKKDLQLVKDAILILSNMPMAKVIVHDYVEETNLDIWIQLLGYTDGTILYYPMSRRLNKKDMEIFLEEEKAREREYDKRLMEELV</sequence>
<keyword evidence="5" id="KW-1185">Reference proteome</keyword>
<dbReference type="InterPro" id="IPR027791">
    <property type="entry name" value="Galactosyl_T_C"/>
</dbReference>
<dbReference type="eggNOG" id="COG1216">
    <property type="taxonomic scope" value="Bacteria"/>
</dbReference>
<dbReference type="RefSeq" id="WP_044040481.1">
    <property type="nucleotide sequence ID" value="NZ_HG917869.1"/>
</dbReference>
<dbReference type="InterPro" id="IPR029044">
    <property type="entry name" value="Nucleotide-diphossugar_trans"/>
</dbReference>
<dbReference type="PANTHER" id="PTHR43685:SF3">
    <property type="entry name" value="SLR2126 PROTEIN"/>
    <property type="match status" value="1"/>
</dbReference>
<protein>
    <submittedName>
        <fullName evidence="4">Family 2 glycosyl transferase</fullName>
    </submittedName>
</protein>
<keyword evidence="1 4" id="KW-0808">Transferase</keyword>
<evidence type="ECO:0000313" key="4">
    <source>
        <dbReference type="EMBL" id="CDM70317.1"/>
    </source>
</evidence>
<dbReference type="STRING" id="1216932.CM240_3200"/>
<evidence type="ECO:0000256" key="1">
    <source>
        <dbReference type="ARBA" id="ARBA00022679"/>
    </source>
</evidence>
<gene>
    <name evidence="4" type="ORF">CM240_3200</name>
</gene>
<dbReference type="Proteomes" id="UP000019426">
    <property type="component" value="Chromosome M2/40_rep2"/>
</dbReference>
<dbReference type="InterPro" id="IPR001173">
    <property type="entry name" value="Glyco_trans_2-like"/>
</dbReference>
<evidence type="ECO:0000313" key="5">
    <source>
        <dbReference type="Proteomes" id="UP000019426"/>
    </source>
</evidence>
<name>W6S7C9_9CLOT</name>
<dbReference type="Pfam" id="PF02709">
    <property type="entry name" value="Glyco_transf_7C"/>
    <property type="match status" value="1"/>
</dbReference>
<feature type="domain" description="Glycosyltransferase 2-like" evidence="2">
    <location>
        <begin position="4"/>
        <end position="136"/>
    </location>
</feature>
<feature type="domain" description="Galactosyltransferase C-terminal" evidence="3">
    <location>
        <begin position="177"/>
        <end position="232"/>
    </location>
</feature>
<accession>W6S7C9</accession>
<dbReference type="OrthoDB" id="9812302at2"/>
<evidence type="ECO:0000259" key="3">
    <source>
        <dbReference type="Pfam" id="PF02709"/>
    </source>
</evidence>
<dbReference type="PANTHER" id="PTHR43685">
    <property type="entry name" value="GLYCOSYLTRANSFERASE"/>
    <property type="match status" value="1"/>
</dbReference>
<dbReference type="SUPFAM" id="SSF53448">
    <property type="entry name" value="Nucleotide-diphospho-sugar transferases"/>
    <property type="match status" value="1"/>
</dbReference>
<dbReference type="GO" id="GO:0016740">
    <property type="term" value="F:transferase activity"/>
    <property type="evidence" value="ECO:0007669"/>
    <property type="project" value="UniProtKB-KW"/>
</dbReference>
<dbReference type="EMBL" id="HG917869">
    <property type="protein sequence ID" value="CDM70317.1"/>
    <property type="molecule type" value="Genomic_DNA"/>
</dbReference>
<dbReference type="Pfam" id="PF00535">
    <property type="entry name" value="Glycos_transf_2"/>
    <property type="match status" value="1"/>
</dbReference>
<evidence type="ECO:0000259" key="2">
    <source>
        <dbReference type="Pfam" id="PF00535"/>
    </source>
</evidence>
<dbReference type="AlphaFoldDB" id="W6S7C9"/>
<reference evidence="4 5" key="1">
    <citation type="submission" date="2013-11" db="EMBL/GenBank/DDBJ databases">
        <title>Complete genome sequence of Clostridum sp. M2/40.</title>
        <authorList>
            <person name="Wibberg D."/>
            <person name="Puehler A."/>
            <person name="Schlueter A."/>
        </authorList>
    </citation>
    <scope>NUCLEOTIDE SEQUENCE [LARGE SCALE GENOMIC DNA]</scope>
    <source>
        <strain evidence="5">M2/40</strain>
    </source>
</reference>
<organism evidence="4 5">
    <name type="scientific">Clostridium bornimense</name>
    <dbReference type="NCBI Taxonomy" id="1216932"/>
    <lineage>
        <taxon>Bacteria</taxon>
        <taxon>Bacillati</taxon>
        <taxon>Bacillota</taxon>
        <taxon>Clostridia</taxon>
        <taxon>Eubacteriales</taxon>
        <taxon>Clostridiaceae</taxon>
        <taxon>Clostridium</taxon>
    </lineage>
</organism>
<dbReference type="KEGG" id="clt:CM240_3200"/>
<dbReference type="PATRIC" id="fig|1216932.3.peg.3172"/>